<evidence type="ECO:0000313" key="2">
    <source>
        <dbReference type="Proteomes" id="UP000636888"/>
    </source>
</evidence>
<dbReference type="EMBL" id="JAEMHM010000021">
    <property type="protein sequence ID" value="MBJ6727236.1"/>
    <property type="molecule type" value="Genomic_DNA"/>
</dbReference>
<dbReference type="RefSeq" id="WP_199386147.1">
    <property type="nucleotide sequence ID" value="NZ_JAEMHM010000021.1"/>
</dbReference>
<dbReference type="Proteomes" id="UP000636888">
    <property type="component" value="Unassembled WGS sequence"/>
</dbReference>
<proteinExistence type="predicted"/>
<reference evidence="1" key="1">
    <citation type="submission" date="2020-12" db="EMBL/GenBank/DDBJ databases">
        <title>Geomonas sp. Red875, isolated from river sediment.</title>
        <authorList>
            <person name="Xu Z."/>
            <person name="Zhang Z."/>
            <person name="Masuda Y."/>
            <person name="Itoh H."/>
            <person name="Senoo K."/>
        </authorList>
    </citation>
    <scope>NUCLEOTIDE SEQUENCE</scope>
    <source>
        <strain evidence="1">Red875</strain>
    </source>
</reference>
<sequence>MDTMIIDIELEHYYRDRLATSSREACRRFYIRAVSRFNGAELETYLARVRSHAVAYASLSHVLRSPFRHMETPLFLSSLVLLLAGIITVVSGETSLIVACGTSAGIVGMFECARKLAKYWERHSVREAVFLELQETLEDFSLQRPV</sequence>
<dbReference type="AlphaFoldDB" id="A0A8J7SAB1"/>
<comment type="caution">
    <text evidence="1">The sequence shown here is derived from an EMBL/GenBank/DDBJ whole genome shotgun (WGS) entry which is preliminary data.</text>
</comment>
<name>A0A8J7SAB1_9BACT</name>
<dbReference type="NCBIfam" id="NF045710">
    <property type="entry name" value="GSU0071_fam"/>
    <property type="match status" value="1"/>
</dbReference>
<gene>
    <name evidence="1" type="ORF">JFN93_21200</name>
</gene>
<protein>
    <submittedName>
        <fullName evidence="1">Uncharacterized protein</fullName>
    </submittedName>
</protein>
<evidence type="ECO:0000313" key="1">
    <source>
        <dbReference type="EMBL" id="MBJ6727236.1"/>
    </source>
</evidence>
<organism evidence="1 2">
    <name type="scientific">Geomesophilobacter sediminis</name>
    <dbReference type="NCBI Taxonomy" id="2798584"/>
    <lineage>
        <taxon>Bacteria</taxon>
        <taxon>Pseudomonadati</taxon>
        <taxon>Thermodesulfobacteriota</taxon>
        <taxon>Desulfuromonadia</taxon>
        <taxon>Geobacterales</taxon>
        <taxon>Geobacteraceae</taxon>
        <taxon>Geomesophilobacter</taxon>
    </lineage>
</organism>
<accession>A0A8J7SAB1</accession>
<keyword evidence="2" id="KW-1185">Reference proteome</keyword>